<evidence type="ECO:0000313" key="2">
    <source>
        <dbReference type="Proteomes" id="UP000319908"/>
    </source>
</evidence>
<proteinExistence type="predicted"/>
<name>A0A5C6C5Q1_9BACT</name>
<dbReference type="Proteomes" id="UP000319908">
    <property type="component" value="Unassembled WGS sequence"/>
</dbReference>
<sequence length="99" mass="10578">MGSLLCSPLACTARDESSGLSVEIRTPVCDSAKIASQGRSPGGGRWNQQPIDQFPYAITKLRSGGIGFGCEVELRRAKGSRTIRWLDLGADKSIPPSSR</sequence>
<gene>
    <name evidence="1" type="ORF">Poly21_02640</name>
</gene>
<comment type="caution">
    <text evidence="1">The sequence shown here is derived from an EMBL/GenBank/DDBJ whole genome shotgun (WGS) entry which is preliminary data.</text>
</comment>
<accession>A0A5C6C5Q1</accession>
<protein>
    <submittedName>
        <fullName evidence="1">Uncharacterized protein</fullName>
    </submittedName>
</protein>
<dbReference type="AlphaFoldDB" id="A0A5C6C5Q1"/>
<evidence type="ECO:0000313" key="1">
    <source>
        <dbReference type="EMBL" id="TWU18109.1"/>
    </source>
</evidence>
<organism evidence="1 2">
    <name type="scientific">Allorhodopirellula heiligendammensis</name>
    <dbReference type="NCBI Taxonomy" id="2714739"/>
    <lineage>
        <taxon>Bacteria</taxon>
        <taxon>Pseudomonadati</taxon>
        <taxon>Planctomycetota</taxon>
        <taxon>Planctomycetia</taxon>
        <taxon>Pirellulales</taxon>
        <taxon>Pirellulaceae</taxon>
        <taxon>Allorhodopirellula</taxon>
    </lineage>
</organism>
<keyword evidence="2" id="KW-1185">Reference proteome</keyword>
<reference evidence="1 2" key="1">
    <citation type="journal article" date="2020" name="Antonie Van Leeuwenhoek">
        <title>Rhodopirellula heiligendammensis sp. nov., Rhodopirellula pilleata sp. nov., and Rhodopirellula solitaria sp. nov. isolated from natural or artificial marine surfaces in Northern Germany and California, USA, and emended description of the genus Rhodopirellula.</title>
        <authorList>
            <person name="Kallscheuer N."/>
            <person name="Wiegand S."/>
            <person name="Jogler M."/>
            <person name="Boedeker C."/>
            <person name="Peeters S.H."/>
            <person name="Rast P."/>
            <person name="Heuer A."/>
            <person name="Jetten M.S.M."/>
            <person name="Rohde M."/>
            <person name="Jogler C."/>
        </authorList>
    </citation>
    <scope>NUCLEOTIDE SEQUENCE [LARGE SCALE GENOMIC DNA]</scope>
    <source>
        <strain evidence="1 2">Poly21</strain>
    </source>
</reference>
<dbReference type="EMBL" id="SJPU01000001">
    <property type="protein sequence ID" value="TWU18109.1"/>
    <property type="molecule type" value="Genomic_DNA"/>
</dbReference>